<proteinExistence type="predicted"/>
<comment type="caution">
    <text evidence="2">The sequence shown here is derived from an EMBL/GenBank/DDBJ whole genome shotgun (WGS) entry which is preliminary data.</text>
</comment>
<feature type="compositionally biased region" description="Low complexity" evidence="1">
    <location>
        <begin position="1"/>
        <end position="15"/>
    </location>
</feature>
<feature type="region of interest" description="Disordered" evidence="1">
    <location>
        <begin position="1"/>
        <end position="33"/>
    </location>
</feature>
<dbReference type="InterPro" id="IPR010985">
    <property type="entry name" value="Ribbon_hlx_hlx"/>
</dbReference>
<protein>
    <recommendedName>
        <fullName evidence="4">CopG family transcriptional regulator</fullName>
    </recommendedName>
</protein>
<dbReference type="EMBL" id="JACONT010000030">
    <property type="protein sequence ID" value="MBC3942679.1"/>
    <property type="molecule type" value="Genomic_DNA"/>
</dbReference>
<dbReference type="RefSeq" id="WP_187504355.1">
    <property type="nucleotide sequence ID" value="NZ_CP162536.1"/>
</dbReference>
<dbReference type="SUPFAM" id="SSF47598">
    <property type="entry name" value="Ribbon-helix-helix"/>
    <property type="match status" value="1"/>
</dbReference>
<gene>
    <name evidence="2" type="ORF">H8S47_13460</name>
</gene>
<keyword evidence="3" id="KW-1185">Reference proteome</keyword>
<dbReference type="Proteomes" id="UP000597613">
    <property type="component" value="Unassembled WGS sequence"/>
</dbReference>
<sequence length="154" mass="16381">MARPGSLPSLTSSLLARKGTARPAMRQQDLDAPAADVVDDLGWNDMGGPQPQVLVEREALKVEIERPVAPVSKATVARIGRETSAKTRGAKTGGAKAAFTLRLDTDRHLRLRLASAVTGRSSQQLVTQALDAFLHTVPEVDALVAQLPPATSKR</sequence>
<reference evidence="2 3" key="1">
    <citation type="submission" date="2020-08" db="EMBL/GenBank/DDBJ databases">
        <title>Putative novel bacterial strains isolated from necrotic wheat leaf tissues caused by Xanthomonas translucens.</title>
        <authorList>
            <person name="Tambong J.T."/>
        </authorList>
    </citation>
    <scope>NUCLEOTIDE SEQUENCE [LARGE SCALE GENOMIC DNA]</scope>
    <source>
        <strain evidence="3">DOAB 1063</strain>
    </source>
</reference>
<evidence type="ECO:0000313" key="3">
    <source>
        <dbReference type="Proteomes" id="UP000597613"/>
    </source>
</evidence>
<evidence type="ECO:0000313" key="2">
    <source>
        <dbReference type="EMBL" id="MBC3942679.1"/>
    </source>
</evidence>
<name>A0ABR7AQD4_9SPHN</name>
<evidence type="ECO:0000256" key="1">
    <source>
        <dbReference type="SAM" id="MobiDB-lite"/>
    </source>
</evidence>
<accession>A0ABR7AQD4</accession>
<evidence type="ECO:0008006" key="4">
    <source>
        <dbReference type="Google" id="ProtNLM"/>
    </source>
</evidence>
<organism evidence="2 3">
    <name type="scientific">Sphingomonas albertensis</name>
    <dbReference type="NCBI Taxonomy" id="2762591"/>
    <lineage>
        <taxon>Bacteria</taxon>
        <taxon>Pseudomonadati</taxon>
        <taxon>Pseudomonadota</taxon>
        <taxon>Alphaproteobacteria</taxon>
        <taxon>Sphingomonadales</taxon>
        <taxon>Sphingomonadaceae</taxon>
        <taxon>Sphingomonas</taxon>
    </lineage>
</organism>